<evidence type="ECO:0000313" key="2">
    <source>
        <dbReference type="Proteomes" id="UP000276133"/>
    </source>
</evidence>
<sequence length="61" mass="7277">MLRLTDLQKILHRGTVDCQVKKYMVSFPVHAFLIYINHANNRFKLDHENFGLKGEEIYRLT</sequence>
<keyword evidence="2" id="KW-1185">Reference proteome</keyword>
<dbReference type="AlphaFoldDB" id="A0A3M7R4A7"/>
<proteinExistence type="predicted"/>
<name>A0A3M7R4A7_BRAPC</name>
<dbReference type="EMBL" id="REGN01004268">
    <property type="protein sequence ID" value="RNA18289.1"/>
    <property type="molecule type" value="Genomic_DNA"/>
</dbReference>
<gene>
    <name evidence="1" type="ORF">BpHYR1_053103</name>
</gene>
<reference evidence="1 2" key="1">
    <citation type="journal article" date="2018" name="Sci. Rep.">
        <title>Genomic signatures of local adaptation to the degree of environmental predictability in rotifers.</title>
        <authorList>
            <person name="Franch-Gras L."/>
            <person name="Hahn C."/>
            <person name="Garcia-Roger E.M."/>
            <person name="Carmona M.J."/>
            <person name="Serra M."/>
            <person name="Gomez A."/>
        </authorList>
    </citation>
    <scope>NUCLEOTIDE SEQUENCE [LARGE SCALE GENOMIC DNA]</scope>
    <source>
        <strain evidence="1">HYR1</strain>
    </source>
</reference>
<dbReference type="Proteomes" id="UP000276133">
    <property type="component" value="Unassembled WGS sequence"/>
</dbReference>
<protein>
    <submittedName>
        <fullName evidence="1">Uncharacterized protein</fullName>
    </submittedName>
</protein>
<evidence type="ECO:0000313" key="1">
    <source>
        <dbReference type="EMBL" id="RNA18289.1"/>
    </source>
</evidence>
<organism evidence="1 2">
    <name type="scientific">Brachionus plicatilis</name>
    <name type="common">Marine rotifer</name>
    <name type="synonym">Brachionus muelleri</name>
    <dbReference type="NCBI Taxonomy" id="10195"/>
    <lineage>
        <taxon>Eukaryota</taxon>
        <taxon>Metazoa</taxon>
        <taxon>Spiralia</taxon>
        <taxon>Gnathifera</taxon>
        <taxon>Rotifera</taxon>
        <taxon>Eurotatoria</taxon>
        <taxon>Monogononta</taxon>
        <taxon>Pseudotrocha</taxon>
        <taxon>Ploima</taxon>
        <taxon>Brachionidae</taxon>
        <taxon>Brachionus</taxon>
    </lineage>
</organism>
<comment type="caution">
    <text evidence="1">The sequence shown here is derived from an EMBL/GenBank/DDBJ whole genome shotgun (WGS) entry which is preliminary data.</text>
</comment>
<accession>A0A3M7R4A7</accession>